<sequence length="105" mass="12404">MIEEAAGTRMYECKKLAAQKTIEKKEAKLKEIQTILEEEITQTIHKLKEERSSYLEYQKIMREIEHLSRLYVAHQFVCAEETKVRCAEELNEMQESILKLQETIG</sequence>
<keyword evidence="1" id="KW-0175">Coiled coil</keyword>
<evidence type="ECO:0000313" key="2">
    <source>
        <dbReference type="EMBL" id="CAH2295704.1"/>
    </source>
</evidence>
<accession>A0AAD1S9G4</accession>
<evidence type="ECO:0000256" key="1">
    <source>
        <dbReference type="SAM" id="Coils"/>
    </source>
</evidence>
<gene>
    <name evidence="2" type="ORF">PECUL_23A035142</name>
</gene>
<evidence type="ECO:0000313" key="3">
    <source>
        <dbReference type="Proteomes" id="UP001295444"/>
    </source>
</evidence>
<name>A0AAD1S9G4_PELCU</name>
<proteinExistence type="predicted"/>
<dbReference type="AlphaFoldDB" id="A0AAD1S9G4"/>
<dbReference type="Proteomes" id="UP001295444">
    <property type="component" value="Chromosome 05"/>
</dbReference>
<keyword evidence="3" id="KW-1185">Reference proteome</keyword>
<feature type="coiled-coil region" evidence="1">
    <location>
        <begin position="15"/>
        <end position="42"/>
    </location>
</feature>
<dbReference type="EMBL" id="OW240916">
    <property type="protein sequence ID" value="CAH2295704.1"/>
    <property type="molecule type" value="Genomic_DNA"/>
</dbReference>
<reference evidence="2" key="1">
    <citation type="submission" date="2022-03" db="EMBL/GenBank/DDBJ databases">
        <authorList>
            <person name="Alioto T."/>
            <person name="Alioto T."/>
            <person name="Gomez Garrido J."/>
        </authorList>
    </citation>
    <scope>NUCLEOTIDE SEQUENCE</scope>
</reference>
<organism evidence="2 3">
    <name type="scientific">Pelobates cultripes</name>
    <name type="common">Western spadefoot toad</name>
    <dbReference type="NCBI Taxonomy" id="61616"/>
    <lineage>
        <taxon>Eukaryota</taxon>
        <taxon>Metazoa</taxon>
        <taxon>Chordata</taxon>
        <taxon>Craniata</taxon>
        <taxon>Vertebrata</taxon>
        <taxon>Euteleostomi</taxon>
        <taxon>Amphibia</taxon>
        <taxon>Batrachia</taxon>
        <taxon>Anura</taxon>
        <taxon>Pelobatoidea</taxon>
        <taxon>Pelobatidae</taxon>
        <taxon>Pelobates</taxon>
    </lineage>
</organism>
<dbReference type="PANTHER" id="PTHR43977">
    <property type="entry name" value="STRUCTURAL MAINTENANCE OF CHROMOSOMES PROTEIN 3"/>
    <property type="match status" value="1"/>
</dbReference>
<protein>
    <submittedName>
        <fullName evidence="2">Structural maintenance of chromosomes 2</fullName>
    </submittedName>
</protein>